<evidence type="ECO:0000256" key="8">
    <source>
        <dbReference type="PIRSR" id="PIRSR608901-2"/>
    </source>
</evidence>
<dbReference type="OrthoDB" id="187171at2759"/>
<keyword evidence="7" id="KW-0106">Calcium</keyword>
<feature type="binding site" evidence="8">
    <location>
        <position position="231"/>
    </location>
    <ligand>
        <name>Zn(2+)</name>
        <dbReference type="ChEBI" id="CHEBI:29105"/>
        <note>catalytic</note>
    </ligand>
</feature>
<feature type="transmembrane region" description="Helical" evidence="9">
    <location>
        <begin position="94"/>
        <end position="112"/>
    </location>
</feature>
<keyword evidence="5 9" id="KW-1133">Transmembrane helix</keyword>
<evidence type="ECO:0000256" key="9">
    <source>
        <dbReference type="SAM" id="Phobius"/>
    </source>
</evidence>
<dbReference type="Proteomes" id="UP001140217">
    <property type="component" value="Unassembled WGS sequence"/>
</dbReference>
<evidence type="ECO:0000256" key="1">
    <source>
        <dbReference type="ARBA" id="ARBA00004141"/>
    </source>
</evidence>
<keyword evidence="8" id="KW-0862">Zinc</keyword>
<evidence type="ECO:0000313" key="10">
    <source>
        <dbReference type="EMBL" id="KAJ2778959.1"/>
    </source>
</evidence>
<evidence type="ECO:0000256" key="6">
    <source>
        <dbReference type="ARBA" id="ARBA00023136"/>
    </source>
</evidence>
<comment type="subcellular location">
    <subcellularLocation>
        <location evidence="1">Membrane</location>
        <topology evidence="1">Multi-pass membrane protein</topology>
    </subcellularLocation>
</comment>
<dbReference type="AlphaFoldDB" id="A0A9W8H6J8"/>
<feature type="transmembrane region" description="Helical" evidence="9">
    <location>
        <begin position="38"/>
        <end position="56"/>
    </location>
</feature>
<feature type="transmembrane region" description="Helical" evidence="9">
    <location>
        <begin position="146"/>
        <end position="164"/>
    </location>
</feature>
<accession>A0A9W8H6J8</accession>
<keyword evidence="7" id="KW-0479">Metal-binding</keyword>
<feature type="binding site" evidence="7">
    <location>
        <position position="23"/>
    </location>
    <ligand>
        <name>Ca(2+)</name>
        <dbReference type="ChEBI" id="CHEBI:29108"/>
    </ligand>
</feature>
<gene>
    <name evidence="10" type="primary">YDC1_2</name>
    <name evidence="10" type="ORF">H4R18_004293</name>
</gene>
<reference evidence="10" key="1">
    <citation type="submission" date="2022-07" db="EMBL/GenBank/DDBJ databases">
        <title>Phylogenomic reconstructions and comparative analyses of Kickxellomycotina fungi.</title>
        <authorList>
            <person name="Reynolds N.K."/>
            <person name="Stajich J.E."/>
            <person name="Barry K."/>
            <person name="Grigoriev I.V."/>
            <person name="Crous P."/>
            <person name="Smith M.E."/>
        </authorList>
    </citation>
    <scope>NUCLEOTIDE SEQUENCE</scope>
    <source>
        <strain evidence="10">NBRC 105414</strain>
    </source>
</reference>
<organism evidence="10 11">
    <name type="scientific">Coemansia javaensis</name>
    <dbReference type="NCBI Taxonomy" id="2761396"/>
    <lineage>
        <taxon>Eukaryota</taxon>
        <taxon>Fungi</taxon>
        <taxon>Fungi incertae sedis</taxon>
        <taxon>Zoopagomycota</taxon>
        <taxon>Kickxellomycotina</taxon>
        <taxon>Kickxellomycetes</taxon>
        <taxon>Kickxellales</taxon>
        <taxon>Kickxellaceae</taxon>
        <taxon>Coemansia</taxon>
    </lineage>
</organism>
<dbReference type="InterPro" id="IPR008901">
    <property type="entry name" value="ACER"/>
</dbReference>
<dbReference type="GO" id="GO:0046513">
    <property type="term" value="P:ceramide biosynthetic process"/>
    <property type="evidence" value="ECO:0007669"/>
    <property type="project" value="TreeGrafter"/>
</dbReference>
<keyword evidence="11" id="KW-1185">Reference proteome</keyword>
<feature type="binding site" evidence="7">
    <location>
        <position position="24"/>
    </location>
    <ligand>
        <name>Ca(2+)</name>
        <dbReference type="ChEBI" id="CHEBI:29108"/>
    </ligand>
</feature>
<name>A0A9W8H6J8_9FUNG</name>
<feature type="transmembrane region" description="Helical" evidence="9">
    <location>
        <begin position="124"/>
        <end position="140"/>
    </location>
</feature>
<dbReference type="GO" id="GO:0046514">
    <property type="term" value="P:ceramide catabolic process"/>
    <property type="evidence" value="ECO:0007669"/>
    <property type="project" value="TreeGrafter"/>
</dbReference>
<protein>
    <submittedName>
        <fullName evidence="10">Alkaline ceramidase ydc1</fullName>
    </submittedName>
</protein>
<feature type="binding site" evidence="8">
    <location>
        <position position="227"/>
    </location>
    <ligand>
        <name>Zn(2+)</name>
        <dbReference type="ChEBI" id="CHEBI:29105"/>
        <note>catalytic</note>
    </ligand>
</feature>
<feature type="transmembrane region" description="Helical" evidence="9">
    <location>
        <begin position="68"/>
        <end position="88"/>
    </location>
</feature>
<evidence type="ECO:0000256" key="5">
    <source>
        <dbReference type="ARBA" id="ARBA00022989"/>
    </source>
</evidence>
<proteinExistence type="inferred from homology"/>
<feature type="binding site" evidence="8">
    <location>
        <position position="85"/>
    </location>
    <ligand>
        <name>Zn(2+)</name>
        <dbReference type="ChEBI" id="CHEBI:29105"/>
        <note>catalytic</note>
    </ligand>
</feature>
<keyword evidence="4" id="KW-0378">Hydrolase</keyword>
<evidence type="ECO:0000256" key="4">
    <source>
        <dbReference type="ARBA" id="ARBA00022801"/>
    </source>
</evidence>
<dbReference type="PANTHER" id="PTHR46187:SF3">
    <property type="entry name" value="ALKALINE CERAMIDASE 3"/>
    <property type="match status" value="1"/>
</dbReference>
<evidence type="ECO:0000313" key="11">
    <source>
        <dbReference type="Proteomes" id="UP001140217"/>
    </source>
</evidence>
<evidence type="ECO:0000256" key="3">
    <source>
        <dbReference type="ARBA" id="ARBA00022692"/>
    </source>
</evidence>
<evidence type="ECO:0000256" key="7">
    <source>
        <dbReference type="PIRSR" id="PIRSR608901-1"/>
    </source>
</evidence>
<dbReference type="Pfam" id="PF05875">
    <property type="entry name" value="Ceramidase"/>
    <property type="match status" value="1"/>
</dbReference>
<comment type="caution">
    <text evidence="10">The sequence shown here is derived from an EMBL/GenBank/DDBJ whole genome shotgun (WGS) entry which is preliminary data.</text>
</comment>
<dbReference type="GO" id="GO:0005789">
    <property type="term" value="C:endoplasmic reticulum membrane"/>
    <property type="evidence" value="ECO:0007669"/>
    <property type="project" value="TreeGrafter"/>
</dbReference>
<dbReference type="PANTHER" id="PTHR46187">
    <property type="entry name" value="ALKALINE CERAMIDASE 3"/>
    <property type="match status" value="1"/>
</dbReference>
<comment type="cofactor">
    <cofactor evidence="8">
        <name>Zn(2+)</name>
        <dbReference type="ChEBI" id="CHEBI:29105"/>
    </cofactor>
</comment>
<keyword evidence="3 9" id="KW-0812">Transmembrane</keyword>
<feature type="binding site" evidence="7">
    <location>
        <position position="37"/>
    </location>
    <ligand>
        <name>Ca(2+)</name>
        <dbReference type="ChEBI" id="CHEBI:29108"/>
    </ligand>
</feature>
<feature type="binding site" evidence="7">
    <location>
        <position position="28"/>
    </location>
    <ligand>
        <name>Ca(2+)</name>
        <dbReference type="ChEBI" id="CHEBI:29108"/>
    </ligand>
</feature>
<dbReference type="EMBL" id="JANBUL010000201">
    <property type="protein sequence ID" value="KAJ2778959.1"/>
    <property type="molecule type" value="Genomic_DNA"/>
</dbReference>
<feature type="binding site" evidence="7">
    <location>
        <position position="26"/>
    </location>
    <ligand>
        <name>Ca(2+)</name>
        <dbReference type="ChEBI" id="CHEBI:29108"/>
    </ligand>
</feature>
<feature type="transmembrane region" description="Helical" evidence="9">
    <location>
        <begin position="184"/>
        <end position="201"/>
    </location>
</feature>
<dbReference type="GO" id="GO:0016811">
    <property type="term" value="F:hydrolase activity, acting on carbon-nitrogen (but not peptide) bonds, in linear amides"/>
    <property type="evidence" value="ECO:0007669"/>
    <property type="project" value="InterPro"/>
</dbReference>
<sequence>MASAGLPLVGGDHYWGPATATIDWCEENYALCKYVAEFWNTTTNTVFFALAMLGMWRVHSMGHERRFLLCYFSMLVVGLGSWLFHMTLKYQWQLADELPMLYGTCACIYCVLRADAREGAGLRVSAWLFAYATAVTLVYVQIRMPVFHQVAYALEVAVVLVRSAMHQIEIRKTDLRAHSELIRLFWLGTGSFGMAFVLWNVDNIFCNELLALRAALPVAVAPLLQLHAYWHIGTALGCYASIVYQQYLRLVKLGAGDSHCIQWLLYVLPYVERRPKAAAR</sequence>
<dbReference type="GO" id="GO:0046872">
    <property type="term" value="F:metal ion binding"/>
    <property type="evidence" value="ECO:0007669"/>
    <property type="project" value="UniProtKB-KW"/>
</dbReference>
<keyword evidence="6 9" id="KW-0472">Membrane</keyword>
<comment type="similarity">
    <text evidence="2">Belongs to the alkaline ceramidase family.</text>
</comment>
<evidence type="ECO:0000256" key="2">
    <source>
        <dbReference type="ARBA" id="ARBA00009780"/>
    </source>
</evidence>